<dbReference type="GO" id="GO:0030682">
    <property type="term" value="P:symbiont-mediated perturbation of host defenses"/>
    <property type="evidence" value="ECO:0007669"/>
    <property type="project" value="InterPro"/>
</dbReference>
<evidence type="ECO:0000313" key="1">
    <source>
        <dbReference type="EMBL" id="AEO35698.1"/>
    </source>
</evidence>
<sequence length="212" mass="24162">MSVFTALIFGITGGMGIIFSDSLGDSTLASKEEAYQHEDPTEILQSRENMVLFRTTYYKSPYASRCMKLKFTRNSADLFLRTIEYWGFEHNNGVPTTFAKYTIEVKLTLNKTLGRQPVVRAESNKQGKLEAQSWEYPILFADGDCAITGEYGNGGAGERDCMLWVKQSMIHNPPKHCNFLLLSMCGTDVYNAYTHDKLYCEEFEKRLHKSSR</sequence>
<evidence type="ECO:0008006" key="2">
    <source>
        <dbReference type="Google" id="ProtNLM"/>
    </source>
</evidence>
<dbReference type="InterPro" id="IPR002970">
    <property type="entry name" value="Tick_his-bd"/>
</dbReference>
<dbReference type="Pfam" id="PF02098">
    <property type="entry name" value="His_binding"/>
    <property type="match status" value="1"/>
</dbReference>
<proteinExistence type="evidence at transcript level"/>
<name>G3MQD0_AMBMU</name>
<reference evidence="1" key="1">
    <citation type="journal article" date="2011" name="PLoS ONE">
        <title>A deep insight into the sialotranscriptome of the gulf coast tick, Amblyomma maculatum.</title>
        <authorList>
            <person name="Karim S."/>
            <person name="Singh P."/>
            <person name="Ribeiro J.M."/>
        </authorList>
    </citation>
    <scope>NUCLEOTIDE SEQUENCE</scope>
    <source>
        <tissue evidence="1">Salivary gland</tissue>
    </source>
</reference>
<dbReference type="GO" id="GO:0043176">
    <property type="term" value="F:amine binding"/>
    <property type="evidence" value="ECO:0007669"/>
    <property type="project" value="InterPro"/>
</dbReference>
<dbReference type="Gene3D" id="2.40.128.20">
    <property type="match status" value="1"/>
</dbReference>
<protein>
    <recommendedName>
        <fullName evidence="2">Lipocalin/cytosolic fatty-acid binding domain-containing protein</fullName>
    </recommendedName>
</protein>
<dbReference type="SUPFAM" id="SSF50814">
    <property type="entry name" value="Lipocalins"/>
    <property type="match status" value="1"/>
</dbReference>
<organism evidence="1">
    <name type="scientific">Amblyomma maculatum</name>
    <name type="common">Gulf Coast tick</name>
    <dbReference type="NCBI Taxonomy" id="34609"/>
    <lineage>
        <taxon>Eukaryota</taxon>
        <taxon>Metazoa</taxon>
        <taxon>Ecdysozoa</taxon>
        <taxon>Arthropoda</taxon>
        <taxon>Chelicerata</taxon>
        <taxon>Arachnida</taxon>
        <taxon>Acari</taxon>
        <taxon>Parasitiformes</taxon>
        <taxon>Ixodida</taxon>
        <taxon>Ixodoidea</taxon>
        <taxon>Ixodidae</taxon>
        <taxon>Amblyomminae</taxon>
        <taxon>Amblyomma</taxon>
    </lineage>
</organism>
<accession>G3MQD0</accession>
<dbReference type="EMBL" id="JO844081">
    <property type="protein sequence ID" value="AEO35698.1"/>
    <property type="molecule type" value="mRNA"/>
</dbReference>
<dbReference type="AlphaFoldDB" id="G3MQD0"/>
<dbReference type="InterPro" id="IPR012674">
    <property type="entry name" value="Calycin"/>
</dbReference>